<gene>
    <name evidence="1" type="ORF">BN381_130244</name>
</gene>
<evidence type="ECO:0000313" key="1">
    <source>
        <dbReference type="EMBL" id="CCM62686.1"/>
    </source>
</evidence>
<dbReference type="Proteomes" id="UP000018291">
    <property type="component" value="Unassembled WGS sequence"/>
</dbReference>
<sequence>MNELATQLDCVGGVDGMFHWRNCQRDEVDLVMDAGRHILPLGDDVWAVPISALWA</sequence>
<dbReference type="HOGENOM" id="CLU_3023491_0_0_11"/>
<name>R4Z084_9ACTN</name>
<organism evidence="1 2">
    <name type="scientific">Candidatus Neomicrothrix parvicella RN1</name>
    <dbReference type="NCBI Taxonomy" id="1229780"/>
    <lineage>
        <taxon>Bacteria</taxon>
        <taxon>Bacillati</taxon>
        <taxon>Actinomycetota</taxon>
        <taxon>Acidimicrobiia</taxon>
        <taxon>Acidimicrobiales</taxon>
        <taxon>Microthrixaceae</taxon>
        <taxon>Candidatus Neomicrothrix</taxon>
    </lineage>
</organism>
<reference evidence="1 2" key="1">
    <citation type="journal article" date="2013" name="ISME J.">
        <title>Metabolic model for the filamentous 'Candidatus Microthrix parvicella' based on genomic and metagenomic analyses.</title>
        <authorList>
            <person name="Jon McIlroy S."/>
            <person name="Kristiansen R."/>
            <person name="Albertsen M."/>
            <person name="Michael Karst S."/>
            <person name="Rossetti S."/>
            <person name="Lund Nielsen J."/>
            <person name="Tandoi V."/>
            <person name="James Seviour R."/>
            <person name="Nielsen P.H."/>
        </authorList>
    </citation>
    <scope>NUCLEOTIDE SEQUENCE [LARGE SCALE GENOMIC DNA]</scope>
    <source>
        <strain evidence="1 2">RN1</strain>
    </source>
</reference>
<protein>
    <submittedName>
        <fullName evidence="1">Uncharacterized protein</fullName>
    </submittedName>
</protein>
<proteinExistence type="predicted"/>
<dbReference type="RefSeq" id="WP_012224274.1">
    <property type="nucleotide sequence ID" value="NZ_HG422565.1"/>
</dbReference>
<accession>R4Z084</accession>
<dbReference type="STRING" id="1229780.BN381_130244"/>
<evidence type="ECO:0000313" key="2">
    <source>
        <dbReference type="Proteomes" id="UP000018291"/>
    </source>
</evidence>
<dbReference type="AlphaFoldDB" id="R4Z084"/>
<comment type="caution">
    <text evidence="1">The sequence shown here is derived from an EMBL/GenBank/DDBJ whole genome shotgun (WGS) entry which is preliminary data.</text>
</comment>
<keyword evidence="2" id="KW-1185">Reference proteome</keyword>
<dbReference type="EMBL" id="CANL01000005">
    <property type="protein sequence ID" value="CCM62686.1"/>
    <property type="molecule type" value="Genomic_DNA"/>
</dbReference>